<sequence length="338" mass="34588">MPSQERRRLLRTSAAALAAVGATGCLGGGSRSSRDGTTDDSATDENATERRTTGGEATTGEPTTDDRTPDDAESFALPESSVRSVADARVGVANPVARSTVAYDSIMGSSGVLASEGTQFVVAAVQSDDGSGADAAGPPAYDAFELVAGGERFPAVEIEQRTTGAFTTSLAGRGEIKYDDPYANSGGESRVGWVAFEVASPLSADSPAIRCRYAGASAVWDLPGETATALGRRAPDFELRSFDATVAGGDGVELSLTAENVSGIAGEFLAAVYWPTTIADDDESHIVRESVGPNGRVEWSKTVDAEYAASSDGTVTASVEGCVSGTATVSLSATTTER</sequence>
<protein>
    <submittedName>
        <fullName evidence="2">Uncharacterized protein</fullName>
    </submittedName>
</protein>
<dbReference type="PROSITE" id="PS51257">
    <property type="entry name" value="PROKAR_LIPOPROTEIN"/>
    <property type="match status" value="1"/>
</dbReference>
<dbReference type="EMBL" id="CP096658">
    <property type="protein sequence ID" value="UPV99887.1"/>
    <property type="molecule type" value="Genomic_DNA"/>
</dbReference>
<feature type="region of interest" description="Disordered" evidence="1">
    <location>
        <begin position="22"/>
        <end position="80"/>
    </location>
</feature>
<accession>A0A8U0IG84</accession>
<evidence type="ECO:0000313" key="2">
    <source>
        <dbReference type="EMBL" id="UPV99887.1"/>
    </source>
</evidence>
<proteinExistence type="predicted"/>
<dbReference type="AlphaFoldDB" id="A0A8U0IG84"/>
<reference evidence="2" key="1">
    <citation type="submission" date="2022-04" db="EMBL/GenBank/DDBJ databases">
        <title>Diverse halophilic archaea isolated from saline environments.</title>
        <authorList>
            <person name="Cui H.-L."/>
        </authorList>
    </citation>
    <scope>NUCLEOTIDE SEQUENCE</scope>
    <source>
        <strain evidence="2">XZYJT40</strain>
    </source>
</reference>
<gene>
    <name evidence="2" type="ORF">M0R88_15375</name>
</gene>
<dbReference type="Proteomes" id="UP000830434">
    <property type="component" value="Chromosome"/>
</dbReference>
<keyword evidence="3" id="KW-1185">Reference proteome</keyword>
<organism evidence="2 3">
    <name type="scientific">Halorussus gelatinilyticus</name>
    <dbReference type="NCBI Taxonomy" id="2937524"/>
    <lineage>
        <taxon>Archaea</taxon>
        <taxon>Methanobacteriati</taxon>
        <taxon>Methanobacteriota</taxon>
        <taxon>Stenosarchaea group</taxon>
        <taxon>Halobacteria</taxon>
        <taxon>Halobacteriales</taxon>
        <taxon>Haladaptataceae</taxon>
        <taxon>Halorussus</taxon>
    </lineage>
</organism>
<dbReference type="RefSeq" id="WP_248654374.1">
    <property type="nucleotide sequence ID" value="NZ_CP096658.1"/>
</dbReference>
<dbReference type="GeneID" id="72191264"/>
<evidence type="ECO:0000313" key="3">
    <source>
        <dbReference type="Proteomes" id="UP000830434"/>
    </source>
</evidence>
<dbReference type="InterPro" id="IPR006311">
    <property type="entry name" value="TAT_signal"/>
</dbReference>
<evidence type="ECO:0000256" key="1">
    <source>
        <dbReference type="SAM" id="MobiDB-lite"/>
    </source>
</evidence>
<name>A0A8U0IG84_9EURY</name>
<dbReference type="KEGG" id="haxz:M0R88_15375"/>
<dbReference type="PROSITE" id="PS51318">
    <property type="entry name" value="TAT"/>
    <property type="match status" value="1"/>
</dbReference>